<accession>A0A918U1Z3</accession>
<evidence type="ECO:0000259" key="2">
    <source>
        <dbReference type="Pfam" id="PF00350"/>
    </source>
</evidence>
<comment type="caution">
    <text evidence="3">The sequence shown here is derived from an EMBL/GenBank/DDBJ whole genome shotgun (WGS) entry which is preliminary data.</text>
</comment>
<feature type="domain" description="Dynamin N-terminal" evidence="2">
    <location>
        <begin position="29"/>
        <end position="159"/>
    </location>
</feature>
<gene>
    <name evidence="3" type="ORF">GCM10007315_34630</name>
</gene>
<dbReference type="EMBL" id="BMYJ01000014">
    <property type="protein sequence ID" value="GHC66781.1"/>
    <property type="molecule type" value="Genomic_DNA"/>
</dbReference>
<proteinExistence type="predicted"/>
<feature type="compositionally biased region" description="Basic residues" evidence="1">
    <location>
        <begin position="617"/>
        <end position="631"/>
    </location>
</feature>
<protein>
    <recommendedName>
        <fullName evidence="2">Dynamin N-terminal domain-containing protein</fullName>
    </recommendedName>
</protein>
<name>A0A918U1Z3_9RHOB</name>
<dbReference type="RefSeq" id="WP_189413413.1">
    <property type="nucleotide sequence ID" value="NZ_BMYJ01000014.1"/>
</dbReference>
<dbReference type="Pfam" id="PF00350">
    <property type="entry name" value="Dynamin_N"/>
    <property type="match status" value="1"/>
</dbReference>
<dbReference type="Proteomes" id="UP000638981">
    <property type="component" value="Unassembled WGS sequence"/>
</dbReference>
<dbReference type="InterPro" id="IPR045063">
    <property type="entry name" value="Dynamin_N"/>
</dbReference>
<evidence type="ECO:0000256" key="1">
    <source>
        <dbReference type="SAM" id="MobiDB-lite"/>
    </source>
</evidence>
<keyword evidence="4" id="KW-1185">Reference proteome</keyword>
<dbReference type="SUPFAM" id="SSF52540">
    <property type="entry name" value="P-loop containing nucleoside triphosphate hydrolases"/>
    <property type="match status" value="1"/>
</dbReference>
<feature type="region of interest" description="Disordered" evidence="1">
    <location>
        <begin position="595"/>
        <end position="631"/>
    </location>
</feature>
<dbReference type="Gene3D" id="3.40.50.300">
    <property type="entry name" value="P-loop containing nucleotide triphosphate hydrolases"/>
    <property type="match status" value="1"/>
</dbReference>
<organism evidence="3 4">
    <name type="scientific">Neogemmobacter tilapiae</name>
    <dbReference type="NCBI Taxonomy" id="875041"/>
    <lineage>
        <taxon>Bacteria</taxon>
        <taxon>Pseudomonadati</taxon>
        <taxon>Pseudomonadota</taxon>
        <taxon>Alphaproteobacteria</taxon>
        <taxon>Rhodobacterales</taxon>
        <taxon>Paracoccaceae</taxon>
        <taxon>Neogemmobacter</taxon>
    </lineage>
</organism>
<sequence length="631" mass="68863">MMTAPRPTKTVSADKMARLQAWNDRKPVIAIMGEFSAGKSTLLNMLIGQAILPTQITATKLPPVWLRHGNEAPYRVDRNNVKHPIDLNNLAGIPLKDTRYIRIYVESEVLESCDLLDTPGISDPNIPMTMWFKTLGYASAALWCTHAGQAWRESERGAWESLPERLRRHSILLVTRADKITNEIDRMKIDNRLRRETDSLFGARLFISLVNALRALEGEGDADMWAASGAEAFVENLAGAIAAINEDRVLAIRRFRLDPNEQPRVAPRRIRPGDAPAAPVVRQTAEIAAPMGGGADVVPLRPRVVATNDAPSATERPVVADLAADRSLRGAFLRAETPSADLVDHEPDADLEADFVDVDSEFGEDAASADWSEAALEVETVEMPGAAQTAPDAAVMVDAELLELTEEYGLDLADLTADQVEDDVEVEEAPFVAVEPEVMATTVTAFEEVVTFEELGEETDAEEFAPEELAAAMPTAVFAEAPEVVEMEWDDADFDVANLDSLDPVPAEPDMAEEPSVETSAEETISAVMARFAAPDVVVEAEESDDDEAEDQDDGPVTAAGLWRSVLADRPVQTVQDLLAAMGDFVEQLDAAGFKLNSDDDRTEDSAETGNSLRALRAQRRQARLTRQRRA</sequence>
<evidence type="ECO:0000313" key="3">
    <source>
        <dbReference type="EMBL" id="GHC66781.1"/>
    </source>
</evidence>
<reference evidence="3" key="2">
    <citation type="submission" date="2020-09" db="EMBL/GenBank/DDBJ databases">
        <authorList>
            <person name="Sun Q."/>
            <person name="Kim S."/>
        </authorList>
    </citation>
    <scope>NUCLEOTIDE SEQUENCE</scope>
    <source>
        <strain evidence="3">KCTC 23310</strain>
    </source>
</reference>
<reference evidence="3" key="1">
    <citation type="journal article" date="2014" name="Int. J. Syst. Evol. Microbiol.">
        <title>Complete genome sequence of Corynebacterium casei LMG S-19264T (=DSM 44701T), isolated from a smear-ripened cheese.</title>
        <authorList>
            <consortium name="US DOE Joint Genome Institute (JGI-PGF)"/>
            <person name="Walter F."/>
            <person name="Albersmeier A."/>
            <person name="Kalinowski J."/>
            <person name="Ruckert C."/>
        </authorList>
    </citation>
    <scope>NUCLEOTIDE SEQUENCE</scope>
    <source>
        <strain evidence="3">KCTC 23310</strain>
    </source>
</reference>
<evidence type="ECO:0000313" key="4">
    <source>
        <dbReference type="Proteomes" id="UP000638981"/>
    </source>
</evidence>
<dbReference type="InterPro" id="IPR027417">
    <property type="entry name" value="P-loop_NTPase"/>
</dbReference>
<dbReference type="AlphaFoldDB" id="A0A918U1Z3"/>